<keyword evidence="3" id="KW-0813">Transport</keyword>
<feature type="domain" description="Fe/B12 periplasmic-binding" evidence="6">
    <location>
        <begin position="64"/>
        <end position="331"/>
    </location>
</feature>
<comment type="similarity">
    <text evidence="2">Belongs to the bacterial solute-binding protein 8 family.</text>
</comment>
<dbReference type="PANTHER" id="PTHR30532:SF24">
    <property type="entry name" value="FERRIC ENTEROBACTIN-BINDING PERIPLASMIC PROTEIN FEPB"/>
    <property type="match status" value="1"/>
</dbReference>
<feature type="signal peptide" evidence="5">
    <location>
        <begin position="1"/>
        <end position="25"/>
    </location>
</feature>
<dbReference type="AlphaFoldDB" id="A0A1G7NJS6"/>
<organism evidence="7 8">
    <name type="scientific">Blastococcus aurantiacus</name>
    <dbReference type="NCBI Taxonomy" id="1550231"/>
    <lineage>
        <taxon>Bacteria</taxon>
        <taxon>Bacillati</taxon>
        <taxon>Actinomycetota</taxon>
        <taxon>Actinomycetes</taxon>
        <taxon>Geodermatophilales</taxon>
        <taxon>Geodermatophilaceae</taxon>
        <taxon>Blastococcus</taxon>
    </lineage>
</organism>
<dbReference type="Gene3D" id="3.40.50.1980">
    <property type="entry name" value="Nitrogenase molybdenum iron protein domain"/>
    <property type="match status" value="2"/>
</dbReference>
<evidence type="ECO:0000256" key="5">
    <source>
        <dbReference type="SAM" id="SignalP"/>
    </source>
</evidence>
<evidence type="ECO:0000256" key="3">
    <source>
        <dbReference type="ARBA" id="ARBA00022448"/>
    </source>
</evidence>
<dbReference type="PANTHER" id="PTHR30532">
    <property type="entry name" value="IRON III DICITRATE-BINDING PERIPLASMIC PROTEIN"/>
    <property type="match status" value="1"/>
</dbReference>
<dbReference type="InterPro" id="IPR002491">
    <property type="entry name" value="ABC_transptr_periplasmic_BD"/>
</dbReference>
<keyword evidence="8" id="KW-1185">Reference proteome</keyword>
<protein>
    <submittedName>
        <fullName evidence="7">Iron complex transport system substrate-binding protein</fullName>
    </submittedName>
</protein>
<sequence>MSPRPLLRGAALLAAAALVVTGCGSDDDTTSNAGGDGGGSSSGAFPVTVSTAFGDVVIEEEPTRVVALGWGDAETALALGVQPVGASDWLAFGGEGVGPWSEGLYDEAPELIDTSEPSFEAIAALEPDLILDTKSDGTQERYDLLSQIAPTVGAPEGVGAFQTTYEQQLELVGQALGRTDEADELAAEVTEAFEAAAAEHPEFEGTEVAVAAFTAEGYTAYVQGDTRVDFMEELGFVNKPAIQDQATDSFYIPVSEEQVSLLDSELTVAFPIYVDAAEYTSDPLWQALPSVQDGRVVVLEDEALANAFSIGTAPSIRYALENAVPLFADALT</sequence>
<evidence type="ECO:0000313" key="7">
    <source>
        <dbReference type="EMBL" id="SDF73549.1"/>
    </source>
</evidence>
<reference evidence="8" key="1">
    <citation type="submission" date="2016-10" db="EMBL/GenBank/DDBJ databases">
        <authorList>
            <person name="Varghese N."/>
            <person name="Submissions S."/>
        </authorList>
    </citation>
    <scope>NUCLEOTIDE SEQUENCE [LARGE SCALE GENOMIC DNA]</scope>
    <source>
        <strain evidence="8">DSM 44268</strain>
    </source>
</reference>
<evidence type="ECO:0000256" key="4">
    <source>
        <dbReference type="ARBA" id="ARBA00022729"/>
    </source>
</evidence>
<dbReference type="SUPFAM" id="SSF53807">
    <property type="entry name" value="Helical backbone' metal receptor"/>
    <property type="match status" value="1"/>
</dbReference>
<dbReference type="STRING" id="1550231.SAMN05660662_3169"/>
<feature type="chain" id="PRO_5039420084" evidence="5">
    <location>
        <begin position="26"/>
        <end position="332"/>
    </location>
</feature>
<dbReference type="GO" id="GO:0030288">
    <property type="term" value="C:outer membrane-bounded periplasmic space"/>
    <property type="evidence" value="ECO:0007669"/>
    <property type="project" value="TreeGrafter"/>
</dbReference>
<name>A0A1G7NJS6_9ACTN</name>
<gene>
    <name evidence="7" type="ORF">SAMN05660662_3169</name>
</gene>
<dbReference type="GO" id="GO:1901678">
    <property type="term" value="P:iron coordination entity transport"/>
    <property type="evidence" value="ECO:0007669"/>
    <property type="project" value="UniProtKB-ARBA"/>
</dbReference>
<evidence type="ECO:0000259" key="6">
    <source>
        <dbReference type="PROSITE" id="PS50983"/>
    </source>
</evidence>
<evidence type="ECO:0000256" key="1">
    <source>
        <dbReference type="ARBA" id="ARBA00004196"/>
    </source>
</evidence>
<dbReference type="EMBL" id="FNBT01000006">
    <property type="protein sequence ID" value="SDF73549.1"/>
    <property type="molecule type" value="Genomic_DNA"/>
</dbReference>
<dbReference type="RefSeq" id="WP_091768743.1">
    <property type="nucleotide sequence ID" value="NZ_FNBT01000006.1"/>
</dbReference>
<dbReference type="InterPro" id="IPR051313">
    <property type="entry name" value="Bact_iron-sidero_bind"/>
</dbReference>
<evidence type="ECO:0000256" key="2">
    <source>
        <dbReference type="ARBA" id="ARBA00008814"/>
    </source>
</evidence>
<proteinExistence type="inferred from homology"/>
<accession>A0A1G7NJS6</accession>
<dbReference type="CDD" id="cd01146">
    <property type="entry name" value="FhuD"/>
    <property type="match status" value="1"/>
</dbReference>
<comment type="subcellular location">
    <subcellularLocation>
        <location evidence="1">Cell envelope</location>
    </subcellularLocation>
</comment>
<evidence type="ECO:0000313" key="8">
    <source>
        <dbReference type="Proteomes" id="UP000199406"/>
    </source>
</evidence>
<dbReference type="Pfam" id="PF01497">
    <property type="entry name" value="Peripla_BP_2"/>
    <property type="match status" value="1"/>
</dbReference>
<keyword evidence="4 5" id="KW-0732">Signal</keyword>
<dbReference type="PROSITE" id="PS50983">
    <property type="entry name" value="FE_B12_PBP"/>
    <property type="match status" value="1"/>
</dbReference>
<dbReference type="OrthoDB" id="1846031at2"/>
<dbReference type="Proteomes" id="UP000199406">
    <property type="component" value="Unassembled WGS sequence"/>
</dbReference>
<dbReference type="PROSITE" id="PS51257">
    <property type="entry name" value="PROKAR_LIPOPROTEIN"/>
    <property type="match status" value="1"/>
</dbReference>